<dbReference type="EMBL" id="UINC01020805">
    <property type="protein sequence ID" value="SVA86998.1"/>
    <property type="molecule type" value="Genomic_DNA"/>
</dbReference>
<sequence length="521" mass="58011">MSGIGFLMAWLFVSKTIIPWVYLPRDTAKSKVKNYKLRVDEGERLKALTENDEHYLAAISRDAFSMDKSEAISRMGAYLTEAIKASGLSEDLFTRRPLKATQLTNKGALQIGYSVSGQGSLSKVIDLMFLLEQAPSLPRSTIKSYMQQGNKLTLETQKPHLFKKGQLVQIRGEFPVNREFPSSRNGVFHVINTDTNSAPVSLTLALSYGEKNMPTAIGSQTARSKNANQPNKRNWLYRLIFGSDPKSKTEPNAPSKQRIRGIKQTGNQLTAYTQKNHPFNTGETVQLQGLMPSTLNRTVKITKDSPKKFSFAIENREGIHGSATVSGITPQRVENITLLPVGGAAEVRIDFQFLSLVVGPTRLAKLEQLKTREVRGETLLSEERPLFAAITKRAFFLPYQKKPDPPLAPPKPTPPSVPPPPGPETYKIVSLSEWKGQQEIMVLNSNQNKTANYKLGDDLAGGKIVMVDYRKMPFPKKPALLSQSRVILAIGEEFWAIERGNTLADKHKLVTEQLPEKLAKR</sequence>
<evidence type="ECO:0000256" key="1">
    <source>
        <dbReference type="SAM" id="MobiDB-lite"/>
    </source>
</evidence>
<feature type="compositionally biased region" description="Pro residues" evidence="1">
    <location>
        <begin position="405"/>
        <end position="423"/>
    </location>
</feature>
<name>A0A381ZCI0_9ZZZZ</name>
<evidence type="ECO:0000313" key="2">
    <source>
        <dbReference type="EMBL" id="SVA86998.1"/>
    </source>
</evidence>
<dbReference type="AlphaFoldDB" id="A0A381ZCI0"/>
<gene>
    <name evidence="2" type="ORF">METZ01_LOCUS139852</name>
</gene>
<proteinExistence type="predicted"/>
<reference evidence="2" key="1">
    <citation type="submission" date="2018-05" db="EMBL/GenBank/DDBJ databases">
        <authorList>
            <person name="Lanie J.A."/>
            <person name="Ng W.-L."/>
            <person name="Kazmierczak K.M."/>
            <person name="Andrzejewski T.M."/>
            <person name="Davidsen T.M."/>
            <person name="Wayne K.J."/>
            <person name="Tettelin H."/>
            <person name="Glass J.I."/>
            <person name="Rusch D."/>
            <person name="Podicherti R."/>
            <person name="Tsui H.-C.T."/>
            <person name="Winkler M.E."/>
        </authorList>
    </citation>
    <scope>NUCLEOTIDE SEQUENCE</scope>
</reference>
<organism evidence="2">
    <name type="scientific">marine metagenome</name>
    <dbReference type="NCBI Taxonomy" id="408172"/>
    <lineage>
        <taxon>unclassified sequences</taxon>
        <taxon>metagenomes</taxon>
        <taxon>ecological metagenomes</taxon>
    </lineage>
</organism>
<feature type="region of interest" description="Disordered" evidence="1">
    <location>
        <begin position="401"/>
        <end position="423"/>
    </location>
</feature>
<protein>
    <submittedName>
        <fullName evidence="2">Uncharacterized protein</fullName>
    </submittedName>
</protein>
<accession>A0A381ZCI0</accession>